<feature type="region of interest" description="Disordered" evidence="1">
    <location>
        <begin position="311"/>
        <end position="338"/>
    </location>
</feature>
<organism evidence="2">
    <name type="scientific">Chromera velia CCMP2878</name>
    <dbReference type="NCBI Taxonomy" id="1169474"/>
    <lineage>
        <taxon>Eukaryota</taxon>
        <taxon>Sar</taxon>
        <taxon>Alveolata</taxon>
        <taxon>Colpodellida</taxon>
        <taxon>Chromeraceae</taxon>
        <taxon>Chromera</taxon>
    </lineage>
</organism>
<feature type="region of interest" description="Disordered" evidence="1">
    <location>
        <begin position="406"/>
        <end position="448"/>
    </location>
</feature>
<dbReference type="AlphaFoldDB" id="A0A0G4GVL1"/>
<feature type="compositionally biased region" description="Basic and acidic residues" evidence="1">
    <location>
        <begin position="415"/>
        <end position="432"/>
    </location>
</feature>
<sequence>METVTGLFGVPHETARAAACCAAAEQGKVEAIDWLSAPTVSSPPTALRGPSMFSENSRERLRLDACAAAASAGRVNVLRHMRGLLKRRGEEADWSQDRGMLECAAKSGDVLVWAETQNNQAEPVCTGREGVGRKGDGNEKGACRRMLTPLREFSLESATSPACIGWLAARGAEGRGVLAQNAAVLMTKGWGAEMVEQPVGGEGSEGEGSSLTVADVLLRELCKGKGGGGGGSRWECERTCRVILTGRRDSVSSREASGQCLLRLRQGLCAQIGGRERDILQGLIVDGGLLSLRQISQEWATVTVPVRRVPADQKPSVSQLSVDANRQGHDAEALTHAEPRQSGLKNGTVLFRPPPPASDIPFCFSPDSDMKEREGGEVLCLEGEEKEKEVLRGGVGVKKSLDLDLFTEEEEEMREGDRQSPDSSFSRERGGDGDALGLCEYSELEMPN</sequence>
<evidence type="ECO:0000313" key="2">
    <source>
        <dbReference type="EMBL" id="CEM34988.1"/>
    </source>
</evidence>
<name>A0A0G4GVL1_9ALVE</name>
<accession>A0A0G4GVL1</accession>
<proteinExistence type="predicted"/>
<dbReference type="EMBL" id="CDMZ01001601">
    <property type="protein sequence ID" value="CEM34988.1"/>
    <property type="molecule type" value="Genomic_DNA"/>
</dbReference>
<feature type="compositionally biased region" description="Basic and acidic residues" evidence="1">
    <location>
        <begin position="326"/>
        <end position="338"/>
    </location>
</feature>
<evidence type="ECO:0000256" key="1">
    <source>
        <dbReference type="SAM" id="MobiDB-lite"/>
    </source>
</evidence>
<reference evidence="2" key="1">
    <citation type="submission" date="2014-11" db="EMBL/GenBank/DDBJ databases">
        <authorList>
            <person name="Otto D Thomas"/>
            <person name="Naeem Raeece"/>
        </authorList>
    </citation>
    <scope>NUCLEOTIDE SEQUENCE</scope>
</reference>
<feature type="compositionally biased region" description="Polar residues" evidence="1">
    <location>
        <begin position="315"/>
        <end position="324"/>
    </location>
</feature>
<gene>
    <name evidence="2" type="ORF">Cvel_23589</name>
</gene>
<protein>
    <submittedName>
        <fullName evidence="2">Uncharacterized protein</fullName>
    </submittedName>
</protein>
<dbReference type="VEuPathDB" id="CryptoDB:Cvel_23589"/>